<accession>M1LBN9</accession>
<name>M1LBN9_9PROT</name>
<protein>
    <submittedName>
        <fullName evidence="5">Lipoprotein</fullName>
    </submittedName>
</protein>
<organism evidence="5 6">
    <name type="scientific">Candidatus Kinetoplastidibacterium blastocrithidiae TCC012E</name>
    <dbReference type="NCBI Taxonomy" id="1208922"/>
    <lineage>
        <taxon>Bacteria</taxon>
        <taxon>Pseudomonadati</taxon>
        <taxon>Pseudomonadota</taxon>
        <taxon>Betaproteobacteria</taxon>
        <taxon>Candidatus Kinetoplastidibacterium</taxon>
    </lineage>
</organism>
<sequence length="240" mass="28612">MIKKRLFYKFFEKIKFLFLLSIIIQIHGCALYAHKINLGIDNYNMKQLYELSKEEINRKNWKLAKYYINKITDSFSTEIIYQDALIDLIYINWQEGKYQESLSQISNFQKLYPRNPRIDHLLYIRGLINSTMDKSLFDLIKNEKTLLVKDNKKIISALQDFNEIITKFPDSKYSAQSRENIEVLNNMLAKNELNIAKYYYDNKILLAAINRAKKITEQTNNIYYKEASEIIEKSYHILSK</sequence>
<keyword evidence="6" id="KW-1185">Reference proteome</keyword>
<dbReference type="EMBL" id="CP003807">
    <property type="protein sequence ID" value="AGF49863.1"/>
    <property type="molecule type" value="Genomic_DNA"/>
</dbReference>
<dbReference type="Gene3D" id="1.25.40.10">
    <property type="entry name" value="Tetratricopeptide repeat domain"/>
    <property type="match status" value="1"/>
</dbReference>
<evidence type="ECO:0000256" key="3">
    <source>
        <dbReference type="ARBA" id="ARBA00023237"/>
    </source>
</evidence>
<keyword evidence="3" id="KW-0998">Cell outer membrane</keyword>
<dbReference type="KEGG" id="kbt:BCUE_0698"/>
<dbReference type="NCBIfam" id="TIGR03302">
    <property type="entry name" value="OM_YfiO"/>
    <property type="match status" value="1"/>
</dbReference>
<evidence type="ECO:0000256" key="2">
    <source>
        <dbReference type="ARBA" id="ARBA00023136"/>
    </source>
</evidence>
<dbReference type="InterPro" id="IPR017689">
    <property type="entry name" value="BamD"/>
</dbReference>
<keyword evidence="5" id="KW-0449">Lipoprotein</keyword>
<keyword evidence="1" id="KW-0732">Signal</keyword>
<evidence type="ECO:0000313" key="6">
    <source>
        <dbReference type="Proteomes" id="UP000011563"/>
    </source>
</evidence>
<proteinExistence type="predicted"/>
<dbReference type="HOGENOM" id="CLU_065982_0_1_4"/>
<feature type="domain" description="Outer membrane lipoprotein BamD-like" evidence="4">
    <location>
        <begin position="44"/>
        <end position="236"/>
    </location>
</feature>
<gene>
    <name evidence="5" type="ORF">BCUE_0698</name>
</gene>
<dbReference type="Proteomes" id="UP000011563">
    <property type="component" value="Chromosome"/>
</dbReference>
<dbReference type="PATRIC" id="fig|1208922.3.peg.417"/>
<evidence type="ECO:0000256" key="1">
    <source>
        <dbReference type="ARBA" id="ARBA00022729"/>
    </source>
</evidence>
<dbReference type="InterPro" id="IPR039565">
    <property type="entry name" value="BamD-like"/>
</dbReference>
<evidence type="ECO:0000259" key="4">
    <source>
        <dbReference type="Pfam" id="PF13525"/>
    </source>
</evidence>
<dbReference type="AlphaFoldDB" id="M1LBN9"/>
<evidence type="ECO:0000313" key="5">
    <source>
        <dbReference type="EMBL" id="AGF49863.1"/>
    </source>
</evidence>
<dbReference type="RefSeq" id="WP_015390037.1">
    <property type="nucleotide sequence ID" value="NC_020285.1"/>
</dbReference>
<dbReference type="InterPro" id="IPR011990">
    <property type="entry name" value="TPR-like_helical_dom_sf"/>
</dbReference>
<keyword evidence="2" id="KW-0472">Membrane</keyword>
<reference evidence="5 6" key="1">
    <citation type="journal article" date="2013" name="Genome Biol. Evol.">
        <title>Genome evolution and phylogenomic analysis of candidatus kinetoplastibacterium, the betaproteobacterial endosymbionts of strigomonas and angomonas.</title>
        <authorList>
            <person name="Alves J.M."/>
            <person name="Serrano M.G."/>
            <person name="Maia da Silva F."/>
            <person name="Voegtly L.J."/>
            <person name="Matveyev A.V."/>
            <person name="Teixeira M.M."/>
            <person name="Camargo E.P."/>
            <person name="Buck G.A."/>
        </authorList>
    </citation>
    <scope>NUCLEOTIDE SEQUENCE [LARGE SCALE GENOMIC DNA]</scope>
    <source>
        <strain evidence="5 6">TCC012E</strain>
    </source>
</reference>
<dbReference type="Pfam" id="PF13525">
    <property type="entry name" value="YfiO"/>
    <property type="match status" value="1"/>
</dbReference>